<organism evidence="1 2">
    <name type="scientific">Gluconobacter cerinus</name>
    <dbReference type="NCBI Taxonomy" id="38307"/>
    <lineage>
        <taxon>Bacteria</taxon>
        <taxon>Pseudomonadati</taxon>
        <taxon>Pseudomonadota</taxon>
        <taxon>Alphaproteobacteria</taxon>
        <taxon>Acetobacterales</taxon>
        <taxon>Acetobacteraceae</taxon>
        <taxon>Gluconobacter</taxon>
    </lineage>
</organism>
<dbReference type="EMBL" id="LUTU01000021">
    <property type="protein sequence ID" value="OAJ66108.1"/>
    <property type="molecule type" value="Genomic_DNA"/>
</dbReference>
<reference evidence="1 2" key="1">
    <citation type="submission" date="2016-03" db="EMBL/GenBank/DDBJ databases">
        <title>Draft genome sequence of Gluconobacter cerinus strain CECT 9110.</title>
        <authorList>
            <person name="Sainz F."/>
            <person name="Mas A."/>
            <person name="Torija M.J."/>
        </authorList>
    </citation>
    <scope>NUCLEOTIDE SEQUENCE [LARGE SCALE GENOMIC DNA]</scope>
    <source>
        <strain evidence="1 2">CECT 9110</strain>
    </source>
</reference>
<dbReference type="OrthoDB" id="9868885at2"/>
<comment type="caution">
    <text evidence="1">The sequence shown here is derived from an EMBL/GenBank/DDBJ whole genome shotgun (WGS) entry which is preliminary data.</text>
</comment>
<evidence type="ECO:0000313" key="2">
    <source>
        <dbReference type="Proteomes" id="UP000077786"/>
    </source>
</evidence>
<gene>
    <name evidence="1" type="ORF">A0123_03235</name>
</gene>
<dbReference type="RefSeq" id="WP_064275581.1">
    <property type="nucleotide sequence ID" value="NZ_LUTU01000021.1"/>
</dbReference>
<accession>A0A1B6VGB1</accession>
<dbReference type="AlphaFoldDB" id="A0A1B6VGB1"/>
<sequence>MTRVLYGDSRALARAEDQGFVHCVRDDASLETFLKEGRDTILVHADSPEGVMRRYPRLASADVTFEAAA</sequence>
<evidence type="ECO:0000313" key="1">
    <source>
        <dbReference type="EMBL" id="OAJ66108.1"/>
    </source>
</evidence>
<dbReference type="PATRIC" id="fig|38307.3.peg.3381"/>
<name>A0A1B6VGB1_9PROT</name>
<proteinExistence type="predicted"/>
<protein>
    <submittedName>
        <fullName evidence="1">Uncharacterized protein</fullName>
    </submittedName>
</protein>
<dbReference type="Proteomes" id="UP000077786">
    <property type="component" value="Unassembled WGS sequence"/>
</dbReference>